<evidence type="ECO:0000256" key="4">
    <source>
        <dbReference type="ARBA" id="ARBA00022670"/>
    </source>
</evidence>
<comment type="subcellular location">
    <subcellularLocation>
        <location evidence="1 14">Cell membrane</location>
        <topology evidence="1 14">Multi-pass membrane protein</topology>
    </subcellularLocation>
</comment>
<evidence type="ECO:0000256" key="6">
    <source>
        <dbReference type="ARBA" id="ARBA00022723"/>
    </source>
</evidence>
<feature type="transmembrane region" description="Helical" evidence="14">
    <location>
        <begin position="203"/>
        <end position="227"/>
    </location>
</feature>
<keyword evidence="7" id="KW-0677">Repeat</keyword>
<feature type="transmembrane region" description="Helical" evidence="14">
    <location>
        <begin position="20"/>
        <end position="38"/>
    </location>
</feature>
<evidence type="ECO:0000256" key="16">
    <source>
        <dbReference type="PIRSR" id="PIRSR006404-2"/>
    </source>
</evidence>
<protein>
    <recommendedName>
        <fullName evidence="14">Zinc metalloprotease</fullName>
    </recommendedName>
</protein>
<dbReference type="GO" id="GO:0006508">
    <property type="term" value="P:proteolysis"/>
    <property type="evidence" value="ECO:0007669"/>
    <property type="project" value="UniProtKB-KW"/>
</dbReference>
<evidence type="ECO:0000256" key="5">
    <source>
        <dbReference type="ARBA" id="ARBA00022692"/>
    </source>
</evidence>
<evidence type="ECO:0000256" key="15">
    <source>
        <dbReference type="PIRSR" id="PIRSR006404-1"/>
    </source>
</evidence>
<name>A0A1V4ARP1_9BACT</name>
<evidence type="ECO:0000256" key="2">
    <source>
        <dbReference type="ARBA" id="ARBA00007931"/>
    </source>
</evidence>
<dbReference type="AlphaFoldDB" id="A0A1V4ARP1"/>
<evidence type="ECO:0000259" key="18">
    <source>
        <dbReference type="PROSITE" id="PS51371"/>
    </source>
</evidence>
<evidence type="ECO:0000256" key="13">
    <source>
        <dbReference type="ARBA" id="ARBA00023136"/>
    </source>
</evidence>
<dbReference type="GO" id="GO:0005886">
    <property type="term" value="C:plasma membrane"/>
    <property type="evidence" value="ECO:0007669"/>
    <property type="project" value="UniProtKB-SubCell"/>
</dbReference>
<feature type="domain" description="CBS" evidence="18">
    <location>
        <begin position="315"/>
        <end position="374"/>
    </location>
</feature>
<dbReference type="CDD" id="cd06164">
    <property type="entry name" value="S2P-M50_SpoIVFB_CBS"/>
    <property type="match status" value="1"/>
</dbReference>
<feature type="transmembrane region" description="Helical" evidence="14">
    <location>
        <begin position="50"/>
        <end position="67"/>
    </location>
</feature>
<dbReference type="InterPro" id="IPR000644">
    <property type="entry name" value="CBS_dom"/>
</dbReference>
<evidence type="ECO:0000313" key="19">
    <source>
        <dbReference type="EMBL" id="OOP55789.1"/>
    </source>
</evidence>
<dbReference type="Pfam" id="PF00571">
    <property type="entry name" value="CBS"/>
    <property type="match status" value="2"/>
</dbReference>
<feature type="transmembrane region" description="Helical" evidence="14">
    <location>
        <begin position="79"/>
        <end position="96"/>
    </location>
</feature>
<evidence type="ECO:0000256" key="12">
    <source>
        <dbReference type="ARBA" id="ARBA00023122"/>
    </source>
</evidence>
<organism evidence="19 20">
    <name type="scientific">Candidatus Brocadia carolinensis</name>
    <dbReference type="NCBI Taxonomy" id="1004156"/>
    <lineage>
        <taxon>Bacteria</taxon>
        <taxon>Pseudomonadati</taxon>
        <taxon>Planctomycetota</taxon>
        <taxon>Candidatus Brocadiia</taxon>
        <taxon>Candidatus Brocadiales</taxon>
        <taxon>Candidatus Brocadiaceae</taxon>
        <taxon>Candidatus Brocadia</taxon>
    </lineage>
</organism>
<feature type="active site" evidence="15">
    <location>
        <position position="69"/>
    </location>
</feature>
<dbReference type="STRING" id="1004156.AYP45_12840"/>
<comment type="cofactor">
    <cofactor evidence="14 16">
        <name>Zn(2+)</name>
        <dbReference type="ChEBI" id="CHEBI:29105"/>
    </cofactor>
    <text evidence="14 16">Binds 1 zinc ion per subunit.</text>
</comment>
<gene>
    <name evidence="19" type="ORF">AYP45_12840</name>
</gene>
<feature type="transmembrane region" description="Helical" evidence="14">
    <location>
        <begin position="144"/>
        <end position="164"/>
    </location>
</feature>
<dbReference type="GO" id="GO:0008237">
    <property type="term" value="F:metallopeptidase activity"/>
    <property type="evidence" value="ECO:0007669"/>
    <property type="project" value="UniProtKB-UniRule"/>
</dbReference>
<proteinExistence type="inferred from homology"/>
<evidence type="ECO:0000256" key="11">
    <source>
        <dbReference type="ARBA" id="ARBA00023049"/>
    </source>
</evidence>
<evidence type="ECO:0000256" key="8">
    <source>
        <dbReference type="ARBA" id="ARBA00022801"/>
    </source>
</evidence>
<dbReference type="PANTHER" id="PTHR39188">
    <property type="entry name" value="MEMBRANE-ASSOCIATED ZINC METALLOPROTEASE M50B"/>
    <property type="match status" value="1"/>
</dbReference>
<keyword evidence="10 14" id="KW-1133">Transmembrane helix</keyword>
<keyword evidence="3 14" id="KW-1003">Cell membrane</keyword>
<dbReference type="SUPFAM" id="SSF54631">
    <property type="entry name" value="CBS-domain pair"/>
    <property type="match status" value="1"/>
</dbReference>
<dbReference type="Pfam" id="PF02163">
    <property type="entry name" value="Peptidase_M50"/>
    <property type="match status" value="2"/>
</dbReference>
<keyword evidence="11 14" id="KW-0482">Metalloprotease</keyword>
<dbReference type="Proteomes" id="UP000189681">
    <property type="component" value="Unassembled WGS sequence"/>
</dbReference>
<comment type="caution">
    <text evidence="19">The sequence shown here is derived from an EMBL/GenBank/DDBJ whole genome shotgun (WGS) entry which is preliminary data.</text>
</comment>
<dbReference type="PIRSF" id="PIRSF006404">
    <property type="entry name" value="UCP006404_Pept_M50_CBS"/>
    <property type="match status" value="1"/>
</dbReference>
<keyword evidence="13 14" id="KW-0472">Membrane</keyword>
<keyword evidence="4 14" id="KW-0645">Protease</keyword>
<dbReference type="EMBL" id="AYTS01000117">
    <property type="protein sequence ID" value="OOP55789.1"/>
    <property type="molecule type" value="Genomic_DNA"/>
</dbReference>
<dbReference type="InterPro" id="IPR016483">
    <property type="entry name" value="UCP006404_Pept_M50_CBS"/>
</dbReference>
<dbReference type="PROSITE" id="PS51371">
    <property type="entry name" value="CBS"/>
    <property type="match status" value="2"/>
</dbReference>
<keyword evidence="5 14" id="KW-0812">Transmembrane</keyword>
<evidence type="ECO:0000313" key="20">
    <source>
        <dbReference type="Proteomes" id="UP000189681"/>
    </source>
</evidence>
<evidence type="ECO:0000256" key="9">
    <source>
        <dbReference type="ARBA" id="ARBA00022833"/>
    </source>
</evidence>
<evidence type="ECO:0000256" key="14">
    <source>
        <dbReference type="PIRNR" id="PIRNR006404"/>
    </source>
</evidence>
<dbReference type="PANTHER" id="PTHR39188:SF3">
    <property type="entry name" value="STAGE IV SPORULATION PROTEIN FB"/>
    <property type="match status" value="1"/>
</dbReference>
<keyword evidence="12 17" id="KW-0129">CBS domain</keyword>
<feature type="domain" description="CBS" evidence="18">
    <location>
        <begin position="253"/>
        <end position="312"/>
    </location>
</feature>
<feature type="binding site" evidence="16">
    <location>
        <position position="68"/>
    </location>
    <ligand>
        <name>Zn(2+)</name>
        <dbReference type="ChEBI" id="CHEBI:29105"/>
        <note>catalytic</note>
    </ligand>
</feature>
<keyword evidence="9 14" id="KW-0862">Zinc</keyword>
<dbReference type="InterPro" id="IPR008915">
    <property type="entry name" value="Peptidase_M50"/>
</dbReference>
<feature type="binding site" evidence="16">
    <location>
        <position position="167"/>
    </location>
    <ligand>
        <name>Zn(2+)</name>
        <dbReference type="ChEBI" id="CHEBI:29105"/>
        <note>catalytic</note>
    </ligand>
</feature>
<dbReference type="Gene3D" id="3.10.580.10">
    <property type="entry name" value="CBS-domain"/>
    <property type="match status" value="2"/>
</dbReference>
<evidence type="ECO:0000256" key="17">
    <source>
        <dbReference type="PROSITE-ProRule" id="PRU00703"/>
    </source>
</evidence>
<accession>A0A1V4ARP1</accession>
<evidence type="ECO:0000256" key="7">
    <source>
        <dbReference type="ARBA" id="ARBA00022737"/>
    </source>
</evidence>
<evidence type="ECO:0000256" key="3">
    <source>
        <dbReference type="ARBA" id="ARBA00022475"/>
    </source>
</evidence>
<sequence>MFGKQITLFKLFDFKVRIDVSWIIIAVLITWSLAKGVFPHYYEGLSAGTYWWMGVAGALGLFASIVLHELCHSLVARRFGLSIRGITLFIFGGVAEMKEEPPSAKAEFFMAIAGPISSIIIGLVLYGISALSRKAGLPIPVTGVVSYSAQINWILAAFNLVPAFPLDGGRVFRSVLWLWKGNHQWATQVSAKIGSGFGFSLSFVGILFIIRGSFVSGIWMLLIGMFLHSASQVSYNRLLILRILGGEKVRRFMKSDPVVVASSISLDNLVENYVYKYHYKMFPVVDDGTLIGCISTREVKTVYRGEWSQRTVKEFTKPCSSANTIPSDTDAVKALSIMNQTRNSRLMVVEGNRLVGIITLKDLLSFLSLKMNLEGEEFKRNGLNLK</sequence>
<feature type="transmembrane region" description="Helical" evidence="14">
    <location>
        <begin position="108"/>
        <end position="132"/>
    </location>
</feature>
<keyword evidence="8 14" id="KW-0378">Hydrolase</keyword>
<evidence type="ECO:0000256" key="10">
    <source>
        <dbReference type="ARBA" id="ARBA00022989"/>
    </source>
</evidence>
<keyword evidence="6 14" id="KW-0479">Metal-binding</keyword>
<feature type="binding site" evidence="16">
    <location>
        <position position="72"/>
    </location>
    <ligand>
        <name>Zn(2+)</name>
        <dbReference type="ChEBI" id="CHEBI:29105"/>
        <note>catalytic</note>
    </ligand>
</feature>
<dbReference type="GO" id="GO:0046872">
    <property type="term" value="F:metal ion binding"/>
    <property type="evidence" value="ECO:0007669"/>
    <property type="project" value="UniProtKB-UniRule"/>
</dbReference>
<dbReference type="SMART" id="SM00116">
    <property type="entry name" value="CBS"/>
    <property type="match status" value="2"/>
</dbReference>
<comment type="similarity">
    <text evidence="2 14">Belongs to the peptidase M50B family.</text>
</comment>
<dbReference type="InterPro" id="IPR046342">
    <property type="entry name" value="CBS_dom_sf"/>
</dbReference>
<evidence type="ECO:0000256" key="1">
    <source>
        <dbReference type="ARBA" id="ARBA00004651"/>
    </source>
</evidence>
<reference evidence="19 20" key="1">
    <citation type="journal article" date="2017" name="Water Res.">
        <title>Discovery and metagenomic analysis of an anammox bacterial enrichment related to Candidatus "Brocadia caroliniensis" in a full-scale glycerol-fed nitritation-denitritation separate centrate treatment process.</title>
        <authorList>
            <person name="Park H."/>
            <person name="Brotto A.C."/>
            <person name="van Loosdrecht M.C."/>
            <person name="Chandran K."/>
        </authorList>
    </citation>
    <scope>NUCLEOTIDE SEQUENCE [LARGE SCALE GENOMIC DNA]</scope>
    <source>
        <strain evidence="19">26THWARD</strain>
    </source>
</reference>